<evidence type="ECO:0000256" key="5">
    <source>
        <dbReference type="ARBA" id="ARBA00023143"/>
    </source>
</evidence>
<dbReference type="Gene3D" id="1.20.1330.10">
    <property type="entry name" value="f41 fragment of flagellin, N-terminal domain"/>
    <property type="match status" value="2"/>
</dbReference>
<keyword evidence="5" id="KW-0975">Bacterial flagellum</keyword>
<dbReference type="Pfam" id="PF00669">
    <property type="entry name" value="Flagellin_N"/>
    <property type="match status" value="1"/>
</dbReference>
<dbReference type="GO" id="GO:0071973">
    <property type="term" value="P:bacterial-type flagellum-dependent cell motility"/>
    <property type="evidence" value="ECO:0007669"/>
    <property type="project" value="InterPro"/>
</dbReference>
<evidence type="ECO:0000313" key="9">
    <source>
        <dbReference type="Proteomes" id="UP000243807"/>
    </source>
</evidence>
<dbReference type="GO" id="GO:0009424">
    <property type="term" value="C:bacterial-type flagellum hook"/>
    <property type="evidence" value="ECO:0007669"/>
    <property type="project" value="InterPro"/>
</dbReference>
<dbReference type="Proteomes" id="UP000243807">
    <property type="component" value="Chromosome"/>
</dbReference>
<evidence type="ECO:0000256" key="2">
    <source>
        <dbReference type="ARBA" id="ARBA00004613"/>
    </source>
</evidence>
<keyword evidence="4" id="KW-0964">Secreted</keyword>
<sequence length="400" mass="42703">MRLSTAEFTQSSINSILDQQSQLNQTQQQLSTGRSIVTPADNPPGAAQALQLQSAIDTNTQWVKNGDAATASLNLEQSTLTQVKNVLQSVRTLVIQANNGTENNQSRAAIATQVKQNLQEVLGYANTRDSNGNYIFAGSQTATKPFTQNPGGSFAYSGDQIQRFIQIGGSRQIASNDPGSSVFMQIPAGNGRFVATAGSSNQGTGIIDPGSVTQTGAYTGDTYQIKFTGPNTFDVTDTTTNTPVLSNQTYQSGSTISFAGIQTNITGAPKANDTFTIDPSASQSVFKTLQNIVTTLNTPVSNNASKTAMHNQINQELSSLDQGINNVINTQASVGSRQNAITSQQSLQQDWGVQLQTAQSKIQNLDYAKAISLYQQQLTALKAAEQTYTKVQGLSLFNYL</sequence>
<feature type="domain" description="Flagellar hook-associated protein 1 D2-like" evidence="7">
    <location>
        <begin position="200"/>
        <end position="279"/>
    </location>
</feature>
<gene>
    <name evidence="8" type="ORF">BW247_07710</name>
</gene>
<evidence type="ECO:0000256" key="4">
    <source>
        <dbReference type="ARBA" id="ARBA00022525"/>
    </source>
</evidence>
<feature type="domain" description="Flagellin N-terminal" evidence="6">
    <location>
        <begin position="9"/>
        <end position="141"/>
    </location>
</feature>
<dbReference type="InterPro" id="IPR001029">
    <property type="entry name" value="Flagellin_N"/>
</dbReference>
<dbReference type="InterPro" id="IPR013384">
    <property type="entry name" value="Flagell_FlgL"/>
</dbReference>
<dbReference type="OrthoDB" id="9768249at2"/>
<dbReference type="EMBL" id="CP019434">
    <property type="protein sequence ID" value="APZ42994.1"/>
    <property type="molecule type" value="Genomic_DNA"/>
</dbReference>
<evidence type="ECO:0000256" key="3">
    <source>
        <dbReference type="ARBA" id="ARBA00005709"/>
    </source>
</evidence>
<dbReference type="InterPro" id="IPR001492">
    <property type="entry name" value="Flagellin"/>
</dbReference>
<evidence type="ECO:0000313" key="8">
    <source>
        <dbReference type="EMBL" id="APZ42994.1"/>
    </source>
</evidence>
<name>A0A1P8UGU3_9GAMM</name>
<dbReference type="Pfam" id="PF21158">
    <property type="entry name" value="flgK_1st_1"/>
    <property type="match status" value="1"/>
</dbReference>
<dbReference type="RefSeq" id="WP_076836642.1">
    <property type="nucleotide sequence ID" value="NZ_CP019434.1"/>
</dbReference>
<dbReference type="AlphaFoldDB" id="A0A1P8UGU3"/>
<proteinExistence type="inferred from homology"/>
<protein>
    <submittedName>
        <fullName evidence="8">Flagellar hook-associated protein 3</fullName>
    </submittedName>
</protein>
<dbReference type="GO" id="GO:0005198">
    <property type="term" value="F:structural molecule activity"/>
    <property type="evidence" value="ECO:0007669"/>
    <property type="project" value="InterPro"/>
</dbReference>
<reference evidence="8 9" key="1">
    <citation type="submission" date="2017-01" db="EMBL/GenBank/DDBJ databases">
        <title>Draft sequence of Acidihalobacter ferrooxidans strain DSM 14175 (strain V8).</title>
        <authorList>
            <person name="Khaleque H.N."/>
            <person name="Ramsay J.P."/>
            <person name="Murphy R.J.T."/>
            <person name="Kaksonen A.H."/>
            <person name="Boxall N.J."/>
            <person name="Watkin E.L.J."/>
        </authorList>
    </citation>
    <scope>NUCLEOTIDE SEQUENCE [LARGE SCALE GENOMIC DNA]</scope>
    <source>
        <strain evidence="8 9">V8</strain>
    </source>
</reference>
<evidence type="ECO:0000259" key="6">
    <source>
        <dbReference type="Pfam" id="PF00669"/>
    </source>
</evidence>
<dbReference type="STRING" id="1765967.BW247_07710"/>
<keyword evidence="8" id="KW-0966">Cell projection</keyword>
<dbReference type="PANTHER" id="PTHR42792">
    <property type="entry name" value="FLAGELLIN"/>
    <property type="match status" value="1"/>
</dbReference>
<evidence type="ECO:0000259" key="7">
    <source>
        <dbReference type="Pfam" id="PF21158"/>
    </source>
</evidence>
<keyword evidence="9" id="KW-1185">Reference proteome</keyword>
<dbReference type="KEGG" id="afy:BW247_07710"/>
<keyword evidence="8" id="KW-0282">Flagellum</keyword>
<dbReference type="InterPro" id="IPR049119">
    <property type="entry name" value="FlgK_D2-like"/>
</dbReference>
<evidence type="ECO:0000256" key="1">
    <source>
        <dbReference type="ARBA" id="ARBA00004365"/>
    </source>
</evidence>
<dbReference type="GO" id="GO:0005576">
    <property type="term" value="C:extracellular region"/>
    <property type="evidence" value="ECO:0007669"/>
    <property type="project" value="UniProtKB-SubCell"/>
</dbReference>
<keyword evidence="8" id="KW-0969">Cilium</keyword>
<dbReference type="PANTHER" id="PTHR42792:SF1">
    <property type="entry name" value="FLAGELLAR HOOK-ASSOCIATED PROTEIN 3"/>
    <property type="match status" value="1"/>
</dbReference>
<accession>A0A1P8UGU3</accession>
<dbReference type="NCBIfam" id="TIGR02550">
    <property type="entry name" value="flagell_flgL"/>
    <property type="match status" value="1"/>
</dbReference>
<dbReference type="SUPFAM" id="SSF64518">
    <property type="entry name" value="Phase 1 flagellin"/>
    <property type="match status" value="1"/>
</dbReference>
<comment type="similarity">
    <text evidence="3">Belongs to the bacterial flagellin family.</text>
</comment>
<organism evidence="8 9">
    <name type="scientific">Acidihalobacter ferrooxydans</name>
    <dbReference type="NCBI Taxonomy" id="1765967"/>
    <lineage>
        <taxon>Bacteria</taxon>
        <taxon>Pseudomonadati</taxon>
        <taxon>Pseudomonadota</taxon>
        <taxon>Gammaproteobacteria</taxon>
        <taxon>Chromatiales</taxon>
        <taxon>Ectothiorhodospiraceae</taxon>
        <taxon>Acidihalobacter</taxon>
    </lineage>
</organism>
<comment type="subcellular location">
    <subcellularLocation>
        <location evidence="1">Bacterial flagellum</location>
    </subcellularLocation>
    <subcellularLocation>
        <location evidence="2">Secreted</location>
    </subcellularLocation>
</comment>